<reference evidence="7 8" key="1">
    <citation type="submission" date="2022-11" db="UniProtKB">
        <authorList>
            <consortium name="WormBaseParasite"/>
        </authorList>
    </citation>
    <scope>IDENTIFICATION</scope>
</reference>
<evidence type="ECO:0000256" key="1">
    <source>
        <dbReference type="ARBA" id="ARBA00010171"/>
    </source>
</evidence>
<dbReference type="WBParaSite" id="PgR006_g115_t01">
    <property type="protein sequence ID" value="PgR006_g115_t01"/>
    <property type="gene ID" value="PgR006_g115"/>
</dbReference>
<dbReference type="InterPro" id="IPR027417">
    <property type="entry name" value="P-loop_NTPase"/>
</dbReference>
<evidence type="ECO:0000256" key="4">
    <source>
        <dbReference type="SAM" id="Coils"/>
    </source>
</evidence>
<dbReference type="GO" id="GO:0003697">
    <property type="term" value="F:single-stranded DNA binding"/>
    <property type="evidence" value="ECO:0007669"/>
    <property type="project" value="TreeGrafter"/>
</dbReference>
<dbReference type="AlphaFoldDB" id="A0A915AGA4"/>
<accession>A0A915AGA4</accession>
<comment type="similarity">
    <text evidence="1">Belongs to the SMC family. SMC5 subfamily.</text>
</comment>
<evidence type="ECO:0000256" key="3">
    <source>
        <dbReference type="ARBA" id="ARBA00023054"/>
    </source>
</evidence>
<evidence type="ECO:0000259" key="5">
    <source>
        <dbReference type="Pfam" id="PF02463"/>
    </source>
</evidence>
<dbReference type="SUPFAM" id="SSF52540">
    <property type="entry name" value="P-loop containing nucleoside triphosphate hydrolases"/>
    <property type="match status" value="1"/>
</dbReference>
<organism evidence="6 8">
    <name type="scientific">Parascaris univalens</name>
    <name type="common">Nematode worm</name>
    <dbReference type="NCBI Taxonomy" id="6257"/>
    <lineage>
        <taxon>Eukaryota</taxon>
        <taxon>Metazoa</taxon>
        <taxon>Ecdysozoa</taxon>
        <taxon>Nematoda</taxon>
        <taxon>Chromadorea</taxon>
        <taxon>Rhabditida</taxon>
        <taxon>Spirurina</taxon>
        <taxon>Ascaridomorpha</taxon>
        <taxon>Ascaridoidea</taxon>
        <taxon>Ascarididae</taxon>
        <taxon>Parascaris</taxon>
    </lineage>
</organism>
<dbReference type="GO" id="GO:0005634">
    <property type="term" value="C:nucleus"/>
    <property type="evidence" value="ECO:0007669"/>
    <property type="project" value="TreeGrafter"/>
</dbReference>
<dbReference type="GO" id="GO:0030915">
    <property type="term" value="C:Smc5-Smc6 complex"/>
    <property type="evidence" value="ECO:0007669"/>
    <property type="project" value="TreeGrafter"/>
</dbReference>
<dbReference type="Proteomes" id="UP000887569">
    <property type="component" value="Unplaced"/>
</dbReference>
<dbReference type="Pfam" id="PF02463">
    <property type="entry name" value="SMC_N"/>
    <property type="match status" value="1"/>
</dbReference>
<feature type="coiled-coil region" evidence="4">
    <location>
        <begin position="239"/>
        <end position="304"/>
    </location>
</feature>
<feature type="coiled-coil region" evidence="4">
    <location>
        <begin position="630"/>
        <end position="702"/>
    </location>
</feature>
<dbReference type="InterPro" id="IPR003395">
    <property type="entry name" value="RecF/RecN/SMC_N"/>
</dbReference>
<dbReference type="GO" id="GO:0000724">
    <property type="term" value="P:double-strand break repair via homologous recombination"/>
    <property type="evidence" value="ECO:0007669"/>
    <property type="project" value="TreeGrafter"/>
</dbReference>
<proteinExistence type="inferred from homology"/>
<sequence length="1080" mass="124365">NFLIIVNPEMRGSSNGTIYPNGCVRRISFVNFLSFESVELIPGPKLNLIIAPNGAGKSTVLCGLCLSLGGDPKLLGRSERLGDFVKCGEKIGSVEVHIWDSTKEENRIVQFYIRASNEAEYRIDGRKSSRAEVRKLAAYYGLQVDNPCVFLAQDKVKSFAEQTRELLLENTEKASSAELVKMHNEVKSYSLSGVGYTVQLESAKKRLKVVGDQLKKLEPRVQNYLQKEAMLSRLKLLRKKEAYLKCHEAQQQLMNLKEAIRVEKNALRKMFSEVDQAQTTLKSKRRAQEKYRREKDSLREQSQLIYDELRMSAQFDQLIKKISEARVRYGKVVMNLYSWEAEVEKAEMLVKEHEAKLADETKDSSLEERKGTLKLEYSELLRKENELDQQTARINNQFAQLKRDKDVIAEIRSSIEQQSAAKLEIFRMHNTRGHCADALDWYEAHKSQFKERVYIPLLSMTMNYEDSALYLESVIAPRDLMIFIFGCREDEALLTDSKHPWTISSSIISNADIARLLVEKPISEQMRAVGFQRTAFQLFTAPPVVKAYLNSVAHLSDIPIGTESTKEMFEEVCEMLRNTHHVFLAPNLKVRITTSLYRKAVSIRSDCLRNSTQYLIAHLPNRAGVGTVDDRSMQRKVEAIEQKNQALQSELEKIKRTQQEVAISKEECRKRLSEIRARERKCETIEQLLKNAQFSLKRLEVKKPDVDAALRTVIEVKAHISEKFSANFSTHTANINRFLDLQPERQCVELYYEKMKLESSALNDRISQLQEELSVKEKEIGERESEIDRASESVMETVRKWRVLTELNAISEEELNDEQKMGLDALKKEWKLNSISDDIERVKEEIVDEEAKIDVAPTDGSKEDLERQNALKAEQEDLGLKIQSANGEVNNWREKMDELLERWLNPLTELVTKINERYVLFFRRMNCAGEVHLYKPEDKYDISRYGITIMVKFNAGESLRQLSHRSQSGGERSVATMIYLMALQDLSIVPFRCVDEINQGMDPHNERRLFGTLVDLLSGSSNFSRTQYFILTPKLLRGLQYGADDVLHLINVSGDQNTSSERFIELLKRRRAERDDHMAE</sequence>
<evidence type="ECO:0000256" key="2">
    <source>
        <dbReference type="ARBA" id="ARBA00018687"/>
    </source>
</evidence>
<feature type="domain" description="RecF/RecN/SMC N-terminal" evidence="5">
    <location>
        <begin position="24"/>
        <end position="1013"/>
    </location>
</feature>
<feature type="coiled-coil region" evidence="4">
    <location>
        <begin position="336"/>
        <end position="404"/>
    </location>
</feature>
<evidence type="ECO:0000313" key="7">
    <source>
        <dbReference type="WBParaSite" id="PgR006_g115_t01"/>
    </source>
</evidence>
<keyword evidence="3 4" id="KW-0175">Coiled coil</keyword>
<dbReference type="PANTHER" id="PTHR45916:SF1">
    <property type="entry name" value="STRUCTURAL MAINTENANCE OF CHROMOSOMES PROTEIN 5"/>
    <property type="match status" value="1"/>
</dbReference>
<dbReference type="PANTHER" id="PTHR45916">
    <property type="entry name" value="STRUCTURAL MAINTENANCE OF CHROMOSOMES PROTEIN 5"/>
    <property type="match status" value="1"/>
</dbReference>
<protein>
    <recommendedName>
        <fullName evidence="2">Structural maintenance of chromosomes protein 5</fullName>
    </recommendedName>
</protein>
<dbReference type="Gene3D" id="3.40.50.300">
    <property type="entry name" value="P-loop containing nucleotide triphosphate hydrolases"/>
    <property type="match status" value="2"/>
</dbReference>
<keyword evidence="6" id="KW-1185">Reference proteome</keyword>
<evidence type="ECO:0000313" key="8">
    <source>
        <dbReference type="WBParaSite" id="PgR006_g115_t02"/>
    </source>
</evidence>
<name>A0A915AGA4_PARUN</name>
<feature type="coiled-coil region" evidence="4">
    <location>
        <begin position="752"/>
        <end position="786"/>
    </location>
</feature>
<evidence type="ECO:0000313" key="6">
    <source>
        <dbReference type="Proteomes" id="UP000887569"/>
    </source>
</evidence>
<dbReference type="WBParaSite" id="PgR006_g115_t02">
    <property type="protein sequence ID" value="PgR006_g115_t02"/>
    <property type="gene ID" value="PgR006_g115"/>
</dbReference>